<evidence type="ECO:0000313" key="1">
    <source>
        <dbReference type="EMBL" id="GMT29391.1"/>
    </source>
</evidence>
<feature type="non-terminal residue" evidence="1">
    <location>
        <position position="1"/>
    </location>
</feature>
<reference evidence="1" key="1">
    <citation type="submission" date="2023-10" db="EMBL/GenBank/DDBJ databases">
        <title>Genome assembly of Pristionchus species.</title>
        <authorList>
            <person name="Yoshida K."/>
            <person name="Sommer R.J."/>
        </authorList>
    </citation>
    <scope>NUCLEOTIDE SEQUENCE</scope>
    <source>
        <strain evidence="1">RS5133</strain>
    </source>
</reference>
<name>A0AAV5WET2_9BILA</name>
<evidence type="ECO:0000313" key="2">
    <source>
        <dbReference type="Proteomes" id="UP001432322"/>
    </source>
</evidence>
<comment type="caution">
    <text evidence="1">The sequence shown here is derived from an EMBL/GenBank/DDBJ whole genome shotgun (WGS) entry which is preliminary data.</text>
</comment>
<accession>A0AAV5WET2</accession>
<proteinExistence type="predicted"/>
<keyword evidence="2" id="KW-1185">Reference proteome</keyword>
<protein>
    <submittedName>
        <fullName evidence="1">Uncharacterized protein</fullName>
    </submittedName>
</protein>
<dbReference type="EMBL" id="BTSY01000005">
    <property type="protein sequence ID" value="GMT29391.1"/>
    <property type="molecule type" value="Genomic_DNA"/>
</dbReference>
<dbReference type="Proteomes" id="UP001432322">
    <property type="component" value="Unassembled WGS sequence"/>
</dbReference>
<gene>
    <name evidence="1" type="ORF">PFISCL1PPCAC_20688</name>
</gene>
<organism evidence="1 2">
    <name type="scientific">Pristionchus fissidentatus</name>
    <dbReference type="NCBI Taxonomy" id="1538716"/>
    <lineage>
        <taxon>Eukaryota</taxon>
        <taxon>Metazoa</taxon>
        <taxon>Ecdysozoa</taxon>
        <taxon>Nematoda</taxon>
        <taxon>Chromadorea</taxon>
        <taxon>Rhabditida</taxon>
        <taxon>Rhabditina</taxon>
        <taxon>Diplogasteromorpha</taxon>
        <taxon>Diplogasteroidea</taxon>
        <taxon>Neodiplogasteridae</taxon>
        <taxon>Pristionchus</taxon>
    </lineage>
</organism>
<sequence length="98" mass="11067">SSLAPADICPADSSASSSLFLLTSRRPVTRSVREGAPQEYGNQLRLLGLPRERSQIAHHPPEVKWRDRRRMMTTARILNLRHNLTDINIVGVFFSCII</sequence>
<dbReference type="AlphaFoldDB" id="A0AAV5WET2"/>